<keyword evidence="4" id="KW-0119">Carbohydrate metabolism</keyword>
<dbReference type="RefSeq" id="WP_203848585.1">
    <property type="nucleotide sequence ID" value="NZ_BAAAVW010000016.1"/>
</dbReference>
<evidence type="ECO:0000256" key="3">
    <source>
        <dbReference type="ARBA" id="ARBA00023295"/>
    </source>
</evidence>
<dbReference type="SUPFAM" id="SSF49303">
    <property type="entry name" value="beta-Galactosidase/glucuronidase domain"/>
    <property type="match status" value="1"/>
</dbReference>
<dbReference type="PANTHER" id="PTHR42732:SF1">
    <property type="entry name" value="BETA-MANNOSIDASE"/>
    <property type="match status" value="1"/>
</dbReference>
<dbReference type="Gene3D" id="3.20.20.80">
    <property type="entry name" value="Glycosidases"/>
    <property type="match status" value="1"/>
</dbReference>
<dbReference type="SUPFAM" id="SSF49265">
    <property type="entry name" value="Fibronectin type III"/>
    <property type="match status" value="2"/>
</dbReference>
<dbReference type="InterPro" id="IPR033803">
    <property type="entry name" value="CBD-like_Golvesin-Xly"/>
</dbReference>
<dbReference type="InterPro" id="IPR006102">
    <property type="entry name" value="Ig-like_GH2"/>
</dbReference>
<dbReference type="PROSITE" id="PS51318">
    <property type="entry name" value="TAT"/>
    <property type="match status" value="1"/>
</dbReference>
<dbReference type="GO" id="GO:0004553">
    <property type="term" value="F:hydrolase activity, hydrolyzing O-glycosyl compounds"/>
    <property type="evidence" value="ECO:0007669"/>
    <property type="project" value="InterPro"/>
</dbReference>
<protein>
    <recommendedName>
        <fullName evidence="6">Fibronectin type-III domain-containing protein</fullName>
    </recommendedName>
</protein>
<dbReference type="EMBL" id="BONQ01000077">
    <property type="protein sequence ID" value="GIG46831.1"/>
    <property type="molecule type" value="Genomic_DNA"/>
</dbReference>
<feature type="region of interest" description="Disordered" evidence="5">
    <location>
        <begin position="910"/>
        <end position="936"/>
    </location>
</feature>
<sequence>MTPHRRDVLKLLGAGTAGALLPIPARAKAAQAAGTTQTLDGVWRFATDPGNTGEAAGWAQPGFDDSGWATLQIPGNWDVHDAWAGYRGWGWHRRTVAAPAVTAGQVVRLRFEAVYHRARVWFNGVYLGEHVGGYTPFEFDVTSRLQSTNTVVVAASNTYTIGAWWPWGGISRSVSLTVDAAVRIERQHVIATPDLGTGAGSVVNWVTLSNAGAAAKTVTVRSVFPWGASTATVTVPAGGTAEARVDSGVAAGGFELWGLDRPTLYTCDTTVSEGSTVLHQWADRFGFRKVEVRGTALYLNGEQVRLNGYNRVGDDRVVGATEPTYLVRRDLDRMKAAGAGLMRIHHVPQTPELLDYADEIGMLLIEEIPVWGSGANLDPADATTRAELRDMIRRDYNHPSIVAWSVANEIQGASEAGRTFVREMIAYIKSTLDSTRLCTYVSNSFGSAATPGAEALQYTDFACINMYGGFAGGADHVHGLYPDKPVFISEYSSDSFTFPTSREDVDFRTTSDAAATVFPGRPWIVGSSHWTFNDYRSSFGGTSPDQVRGWGIQNVWGQRKRAYAQLQATNSVVRSLGITTSAGLSLLTVEPRASMSADAPARMLRGHRLAWQVTDAQGAVIDGRIVPLPDIAPGAATLQRAVRWTDPGTAVRQRLTLLAPSGHEVASVTLDSRVPDAPVIRQVIAANGSARVVFDRVANADNYRVVGAAGADTVNGFADLTGLTNGTAVQLRVVALNGAGTSAASAPVTVTPTGTLALPPKIQDVVPVAGGFVLGFIVAPGATDHQVQAFAGGSTVRDFTTALKGSVRVTATADTVRIKGSTTVWSEAAPVPLPGMTVHGALAGDDRVAVRITPHPTAERYEVTATGGGRTVVRVVESSAVELLTVTGLLADTAQQVSVRCGTAAGWSAPQTLTTRTTPPLPTGAPGTPTGLGSSTSGGVTTLVWSAAAGAAGYLVAAADCGPERTVAVVAGATTLVLGAQGTVAGIAYRVTAVGEGGTSAPSAGYVVPGTPGPRQVTVTPLDTTVDCAGNIRYRETGTWLASSLTGVDGTPSRYSNTSGSTATWAPTLRAAATYRVEAWVPASTSSTTAAAYQITHAGGTAQVTVDQVAAGGTWRTLGTWAFAQGTAGKVVLTAGTTFARANAIRFTPV</sequence>
<dbReference type="Pfam" id="PF00703">
    <property type="entry name" value="Glyco_hydro_2"/>
    <property type="match status" value="1"/>
</dbReference>
<keyword evidence="3" id="KW-0326">Glycosidase</keyword>
<dbReference type="Pfam" id="PF02836">
    <property type="entry name" value="Glyco_hydro_2_C"/>
    <property type="match status" value="1"/>
</dbReference>
<keyword evidence="4" id="KW-0624">Polysaccharide degradation</keyword>
<dbReference type="InterPro" id="IPR006311">
    <property type="entry name" value="TAT_signal"/>
</dbReference>
<comment type="similarity">
    <text evidence="1">Belongs to the glycosyl hydrolase 2 family.</text>
</comment>
<feature type="domain" description="Fibronectin type-III" evidence="6">
    <location>
        <begin position="830"/>
        <end position="908"/>
    </location>
</feature>
<dbReference type="Pfam" id="PF25275">
    <property type="entry name" value="Golvesin_C"/>
    <property type="match status" value="1"/>
</dbReference>
<proteinExistence type="inferred from homology"/>
<dbReference type="SUPFAM" id="SSF51445">
    <property type="entry name" value="(Trans)glycosidases"/>
    <property type="match status" value="1"/>
</dbReference>
<gene>
    <name evidence="7" type="ORF">Dsi01nite_048720</name>
</gene>
<dbReference type="InterPro" id="IPR006101">
    <property type="entry name" value="Glyco_hydro_2"/>
</dbReference>
<dbReference type="Pfam" id="PF02837">
    <property type="entry name" value="Glyco_hydro_2_N"/>
    <property type="match status" value="1"/>
</dbReference>
<comment type="caution">
    <text evidence="7">The sequence shown here is derived from an EMBL/GenBank/DDBJ whole genome shotgun (WGS) entry which is preliminary data.</text>
</comment>
<dbReference type="InterPro" id="IPR008979">
    <property type="entry name" value="Galactose-bd-like_sf"/>
</dbReference>
<name>A0A919PLE9_9ACTN</name>
<dbReference type="Gene3D" id="2.60.120.260">
    <property type="entry name" value="Galactose-binding domain-like"/>
    <property type="match status" value="1"/>
</dbReference>
<reference evidence="7" key="1">
    <citation type="submission" date="2021-01" db="EMBL/GenBank/DDBJ databases">
        <title>Whole genome shotgun sequence of Dactylosporangium siamense NBRC 106093.</title>
        <authorList>
            <person name="Komaki H."/>
            <person name="Tamura T."/>
        </authorList>
    </citation>
    <scope>NUCLEOTIDE SEQUENCE</scope>
    <source>
        <strain evidence="7">NBRC 106093</strain>
    </source>
</reference>
<dbReference type="AlphaFoldDB" id="A0A919PLE9"/>
<dbReference type="InterPro" id="IPR036116">
    <property type="entry name" value="FN3_sf"/>
</dbReference>
<keyword evidence="2" id="KW-0378">Hydrolase</keyword>
<dbReference type="PRINTS" id="PR00132">
    <property type="entry name" value="GLHYDRLASE2"/>
</dbReference>
<dbReference type="SUPFAM" id="SSF49785">
    <property type="entry name" value="Galactose-binding domain-like"/>
    <property type="match status" value="1"/>
</dbReference>
<evidence type="ECO:0000259" key="6">
    <source>
        <dbReference type="SMART" id="SM00060"/>
    </source>
</evidence>
<evidence type="ECO:0000256" key="5">
    <source>
        <dbReference type="SAM" id="MobiDB-lite"/>
    </source>
</evidence>
<feature type="domain" description="Fibronectin type-III" evidence="6">
    <location>
        <begin position="675"/>
        <end position="742"/>
    </location>
</feature>
<dbReference type="InterPro" id="IPR036156">
    <property type="entry name" value="Beta-gal/glucu_dom_sf"/>
</dbReference>
<organism evidence="7 8">
    <name type="scientific">Dactylosporangium siamense</name>
    <dbReference type="NCBI Taxonomy" id="685454"/>
    <lineage>
        <taxon>Bacteria</taxon>
        <taxon>Bacillati</taxon>
        <taxon>Actinomycetota</taxon>
        <taxon>Actinomycetes</taxon>
        <taxon>Micromonosporales</taxon>
        <taxon>Micromonosporaceae</taxon>
        <taxon>Dactylosporangium</taxon>
    </lineage>
</organism>
<dbReference type="InterPro" id="IPR006103">
    <property type="entry name" value="Glyco_hydro_2_cat"/>
</dbReference>
<dbReference type="Gene3D" id="2.60.40.10">
    <property type="entry name" value="Immunoglobulins"/>
    <property type="match status" value="2"/>
</dbReference>
<accession>A0A919PLE9</accession>
<dbReference type="InterPro" id="IPR003961">
    <property type="entry name" value="FN3_dom"/>
</dbReference>
<dbReference type="InterPro" id="IPR013783">
    <property type="entry name" value="Ig-like_fold"/>
</dbReference>
<evidence type="ECO:0000256" key="1">
    <source>
        <dbReference type="ARBA" id="ARBA00007401"/>
    </source>
</evidence>
<keyword evidence="8" id="KW-1185">Reference proteome</keyword>
<evidence type="ECO:0000313" key="8">
    <source>
        <dbReference type="Proteomes" id="UP000660611"/>
    </source>
</evidence>
<dbReference type="PANTHER" id="PTHR42732">
    <property type="entry name" value="BETA-GALACTOSIDASE"/>
    <property type="match status" value="1"/>
</dbReference>
<dbReference type="InterPro" id="IPR006104">
    <property type="entry name" value="Glyco_hydro_2_N"/>
</dbReference>
<dbReference type="InterPro" id="IPR051913">
    <property type="entry name" value="GH2_Domain-Containing"/>
</dbReference>
<evidence type="ECO:0000313" key="7">
    <source>
        <dbReference type="EMBL" id="GIG46831.1"/>
    </source>
</evidence>
<dbReference type="Proteomes" id="UP000660611">
    <property type="component" value="Unassembled WGS sequence"/>
</dbReference>
<evidence type="ECO:0000256" key="2">
    <source>
        <dbReference type="ARBA" id="ARBA00022801"/>
    </source>
</evidence>
<dbReference type="InterPro" id="IPR017853">
    <property type="entry name" value="GH"/>
</dbReference>
<dbReference type="GO" id="GO:0000272">
    <property type="term" value="P:polysaccharide catabolic process"/>
    <property type="evidence" value="ECO:0007669"/>
    <property type="project" value="UniProtKB-KW"/>
</dbReference>
<evidence type="ECO:0000256" key="4">
    <source>
        <dbReference type="ARBA" id="ARBA00023326"/>
    </source>
</evidence>
<dbReference type="SMART" id="SM00060">
    <property type="entry name" value="FN3"/>
    <property type="match status" value="2"/>
</dbReference>